<gene>
    <name evidence="1" type="ORF">RAG0_13656</name>
</gene>
<accession>A0A1E1LDN3</accession>
<dbReference type="AlphaFoldDB" id="A0A1E1LDN3"/>
<reference evidence="2" key="1">
    <citation type="submission" date="2016-03" db="EMBL/GenBank/DDBJ databases">
        <authorList>
            <person name="Guldener U."/>
        </authorList>
    </citation>
    <scope>NUCLEOTIDE SEQUENCE [LARGE SCALE GENOMIC DNA]</scope>
    <source>
        <strain evidence="2">04CH-RAC-A.6.1</strain>
    </source>
</reference>
<organism evidence="1 2">
    <name type="scientific">Rhynchosporium agropyri</name>
    <dbReference type="NCBI Taxonomy" id="914238"/>
    <lineage>
        <taxon>Eukaryota</taxon>
        <taxon>Fungi</taxon>
        <taxon>Dikarya</taxon>
        <taxon>Ascomycota</taxon>
        <taxon>Pezizomycotina</taxon>
        <taxon>Leotiomycetes</taxon>
        <taxon>Helotiales</taxon>
        <taxon>Ploettnerulaceae</taxon>
        <taxon>Rhynchosporium</taxon>
    </lineage>
</organism>
<dbReference type="OrthoDB" id="5057657at2759"/>
<evidence type="ECO:0000313" key="2">
    <source>
        <dbReference type="Proteomes" id="UP000178912"/>
    </source>
</evidence>
<name>A0A1E1LDN3_9HELO</name>
<sequence length="107" mass="11547">MPVQSPIKPADSEGLRAKILATKPYQEGIILAEVKAHLDKSGNATYEQTIDDTREVALGGKCIVFLIRGSFEVGGCTISRNGLGHPVYDEKGLQLQQHTALVIIDTT</sequence>
<keyword evidence="2" id="KW-1185">Reference proteome</keyword>
<protein>
    <submittedName>
        <fullName evidence="1">Uncharacterized protein</fullName>
    </submittedName>
</protein>
<dbReference type="EMBL" id="FJUX01000105">
    <property type="protein sequence ID" value="CZT08653.1"/>
    <property type="molecule type" value="Genomic_DNA"/>
</dbReference>
<evidence type="ECO:0000313" key="1">
    <source>
        <dbReference type="EMBL" id="CZT08653.1"/>
    </source>
</evidence>
<proteinExistence type="predicted"/>
<dbReference type="Proteomes" id="UP000178912">
    <property type="component" value="Unassembled WGS sequence"/>
</dbReference>